<name>A0A6B0U7R1_IXORI</name>
<sequence>MCMPSSLLARCRLCKGVLALRAEWFEGRVADALRGHIGGFSVRRASRSEHICLSPPPSQDTGDFSFQSSPAPNLVGVERSPLPSPTEDTEP</sequence>
<dbReference type="AlphaFoldDB" id="A0A6B0U7R1"/>
<protein>
    <submittedName>
        <fullName evidence="2">Uncharacterized protein</fullName>
    </submittedName>
</protein>
<evidence type="ECO:0000313" key="2">
    <source>
        <dbReference type="EMBL" id="MXU86431.1"/>
    </source>
</evidence>
<evidence type="ECO:0000256" key="1">
    <source>
        <dbReference type="SAM" id="MobiDB-lite"/>
    </source>
</evidence>
<feature type="compositionally biased region" description="Polar residues" evidence="1">
    <location>
        <begin position="59"/>
        <end position="71"/>
    </location>
</feature>
<reference evidence="2" key="1">
    <citation type="submission" date="2019-12" db="EMBL/GenBank/DDBJ databases">
        <title>An insight into the sialome of adult female Ixodes ricinus ticks feeding for 6 days.</title>
        <authorList>
            <person name="Perner J."/>
            <person name="Ribeiro J.M.C."/>
        </authorList>
    </citation>
    <scope>NUCLEOTIDE SEQUENCE</scope>
    <source>
        <strain evidence="2">Semi-engorged</strain>
        <tissue evidence="2">Salivary glands</tissue>
    </source>
</reference>
<dbReference type="EMBL" id="GIFC01004348">
    <property type="protein sequence ID" value="MXU86431.1"/>
    <property type="molecule type" value="Transcribed_RNA"/>
</dbReference>
<accession>A0A6B0U7R1</accession>
<feature type="region of interest" description="Disordered" evidence="1">
    <location>
        <begin position="54"/>
        <end position="91"/>
    </location>
</feature>
<proteinExistence type="predicted"/>
<organism evidence="2">
    <name type="scientific">Ixodes ricinus</name>
    <name type="common">Common tick</name>
    <name type="synonym">Acarus ricinus</name>
    <dbReference type="NCBI Taxonomy" id="34613"/>
    <lineage>
        <taxon>Eukaryota</taxon>
        <taxon>Metazoa</taxon>
        <taxon>Ecdysozoa</taxon>
        <taxon>Arthropoda</taxon>
        <taxon>Chelicerata</taxon>
        <taxon>Arachnida</taxon>
        <taxon>Acari</taxon>
        <taxon>Parasitiformes</taxon>
        <taxon>Ixodida</taxon>
        <taxon>Ixodoidea</taxon>
        <taxon>Ixodidae</taxon>
        <taxon>Ixodinae</taxon>
        <taxon>Ixodes</taxon>
    </lineage>
</organism>